<gene>
    <name evidence="2" type="ORF">SEMRO_96_G049560.1</name>
</gene>
<evidence type="ECO:0000313" key="3">
    <source>
        <dbReference type="Proteomes" id="UP001153069"/>
    </source>
</evidence>
<dbReference type="EMBL" id="CAICTM010000095">
    <property type="protein sequence ID" value="CAB9500948.1"/>
    <property type="molecule type" value="Genomic_DNA"/>
</dbReference>
<organism evidence="2 3">
    <name type="scientific">Seminavis robusta</name>
    <dbReference type="NCBI Taxonomy" id="568900"/>
    <lineage>
        <taxon>Eukaryota</taxon>
        <taxon>Sar</taxon>
        <taxon>Stramenopiles</taxon>
        <taxon>Ochrophyta</taxon>
        <taxon>Bacillariophyta</taxon>
        <taxon>Bacillariophyceae</taxon>
        <taxon>Bacillariophycidae</taxon>
        <taxon>Naviculales</taxon>
        <taxon>Naviculaceae</taxon>
        <taxon>Seminavis</taxon>
    </lineage>
</organism>
<reference evidence="2" key="1">
    <citation type="submission" date="2020-06" db="EMBL/GenBank/DDBJ databases">
        <authorList>
            <consortium name="Plant Systems Biology data submission"/>
        </authorList>
    </citation>
    <scope>NUCLEOTIDE SEQUENCE</scope>
    <source>
        <strain evidence="2">D6</strain>
    </source>
</reference>
<dbReference type="Proteomes" id="UP001153069">
    <property type="component" value="Unassembled WGS sequence"/>
</dbReference>
<proteinExistence type="predicted"/>
<comment type="caution">
    <text evidence="2">The sequence shown here is derived from an EMBL/GenBank/DDBJ whole genome shotgun (WGS) entry which is preliminary data.</text>
</comment>
<dbReference type="AlphaFoldDB" id="A0A9N8H3T8"/>
<name>A0A9N8H3T8_9STRA</name>
<feature type="region of interest" description="Disordered" evidence="1">
    <location>
        <begin position="1"/>
        <end position="21"/>
    </location>
</feature>
<keyword evidence="3" id="KW-1185">Reference proteome</keyword>
<sequence>MKLKIEHDTTKSAAAADRPDHETAWRPLAILGRRMFHQKEPAQQVESEECALGTGQKKATSDQKHAAARIQNEIALGPLPSVWDSVEKYMDGDSVFNMANTCSTANDLFRESESFTRPCLPYILGHQARAPKIYYAIDPNKPRWLQKIGKRKMVQVKHSFLVLLMQSSPEVDGGDYHKVQLHFIFDYPATDTMKLLYEQVRIDGYRYSTTEEARPGWTKVPVAPKFPVTTLMKEALTTCFDKMRRSPPSSFPFRQQEDARDLMGAMETHCRGILDLDAFQKRKMQRAERQLELLRLMQRDDFPFHHVAVH</sequence>
<protein>
    <submittedName>
        <fullName evidence="2">Uncharacterized protein</fullName>
    </submittedName>
</protein>
<evidence type="ECO:0000256" key="1">
    <source>
        <dbReference type="SAM" id="MobiDB-lite"/>
    </source>
</evidence>
<evidence type="ECO:0000313" key="2">
    <source>
        <dbReference type="EMBL" id="CAB9500948.1"/>
    </source>
</evidence>
<accession>A0A9N8H3T8</accession>
<feature type="compositionally biased region" description="Basic and acidic residues" evidence="1">
    <location>
        <begin position="1"/>
        <end position="10"/>
    </location>
</feature>